<keyword evidence="4 6" id="KW-1133">Transmembrane helix</keyword>
<dbReference type="Proteomes" id="UP001320702">
    <property type="component" value="Unassembled WGS sequence"/>
</dbReference>
<evidence type="ECO:0000256" key="2">
    <source>
        <dbReference type="ARBA" id="ARBA00022475"/>
    </source>
</evidence>
<keyword evidence="9" id="KW-1185">Reference proteome</keyword>
<comment type="caution">
    <text evidence="8">The sequence shown here is derived from an EMBL/GenBank/DDBJ whole genome shotgun (WGS) entry which is preliminary data.</text>
</comment>
<feature type="transmembrane region" description="Helical" evidence="6">
    <location>
        <begin position="12"/>
        <end position="41"/>
    </location>
</feature>
<keyword evidence="3 6" id="KW-0812">Transmembrane</keyword>
<evidence type="ECO:0000256" key="1">
    <source>
        <dbReference type="ARBA" id="ARBA00004651"/>
    </source>
</evidence>
<comment type="subcellular location">
    <subcellularLocation>
        <location evidence="1">Cell membrane</location>
        <topology evidence="1">Multi-pass membrane protein</topology>
    </subcellularLocation>
</comment>
<dbReference type="Pfam" id="PF09335">
    <property type="entry name" value="VTT_dom"/>
    <property type="match status" value="1"/>
</dbReference>
<feature type="domain" description="VTT" evidence="7">
    <location>
        <begin position="30"/>
        <end position="153"/>
    </location>
</feature>
<evidence type="ECO:0000256" key="4">
    <source>
        <dbReference type="ARBA" id="ARBA00022989"/>
    </source>
</evidence>
<keyword evidence="5 6" id="KW-0472">Membrane</keyword>
<proteinExistence type="predicted"/>
<dbReference type="InterPro" id="IPR051311">
    <property type="entry name" value="DedA_domain"/>
</dbReference>
<evidence type="ECO:0000259" key="7">
    <source>
        <dbReference type="Pfam" id="PF09335"/>
    </source>
</evidence>
<gene>
    <name evidence="8" type="ORF">MU516_05285</name>
</gene>
<evidence type="ECO:0000256" key="6">
    <source>
        <dbReference type="SAM" id="Phobius"/>
    </source>
</evidence>
<reference evidence="8 9" key="1">
    <citation type="submission" date="2022-04" db="EMBL/GenBank/DDBJ databases">
        <title>Paracoccus sp. YLB-12 draft genome sequence.</title>
        <authorList>
            <person name="Yu L."/>
        </authorList>
    </citation>
    <scope>NUCLEOTIDE SEQUENCE [LARGE SCALE GENOMIC DNA]</scope>
    <source>
        <strain evidence="8 9">YLB-12</strain>
    </source>
</reference>
<dbReference type="EMBL" id="JANAVZ010000002">
    <property type="protein sequence ID" value="MCT4332281.1"/>
    <property type="molecule type" value="Genomic_DNA"/>
</dbReference>
<name>A0ABT2K6Y7_9RHOB</name>
<accession>A0ABT2K6Y7</accession>
<evidence type="ECO:0000313" key="8">
    <source>
        <dbReference type="EMBL" id="MCT4332281.1"/>
    </source>
</evidence>
<evidence type="ECO:0000313" key="9">
    <source>
        <dbReference type="Proteomes" id="UP001320702"/>
    </source>
</evidence>
<organism evidence="8 9">
    <name type="scientific">Paracoccus maritimus</name>
    <dbReference type="NCBI Taxonomy" id="2933292"/>
    <lineage>
        <taxon>Bacteria</taxon>
        <taxon>Pseudomonadati</taxon>
        <taxon>Pseudomonadota</taxon>
        <taxon>Alphaproteobacteria</taxon>
        <taxon>Rhodobacterales</taxon>
        <taxon>Paracoccaceae</taxon>
        <taxon>Paracoccus</taxon>
    </lineage>
</organism>
<keyword evidence="2" id="KW-1003">Cell membrane</keyword>
<feature type="transmembrane region" description="Helical" evidence="6">
    <location>
        <begin position="53"/>
        <end position="72"/>
    </location>
</feature>
<evidence type="ECO:0000256" key="3">
    <source>
        <dbReference type="ARBA" id="ARBA00022692"/>
    </source>
</evidence>
<dbReference type="RefSeq" id="WP_260276180.1">
    <property type="nucleotide sequence ID" value="NZ_JANAVZ010000002.1"/>
</dbReference>
<sequence length="194" mass="20815">MKAELLALLPQWGPWIVAVSAFLSCMMIPVPTSFLLLTAGALTGTGHMQLPELVIAAAVGGTLGDTTAFLLARRIEPRLRRIGRRTAQAMDRARGLLERRGTLAVFLSRWLVTPLGPPMNYVAGASGIALPRFVAASVAGETLWAVLHLLAGHVLGRQVHRTESAALKAVAIGAALAALFWLIRRAWHRRATSC</sequence>
<feature type="transmembrane region" description="Helical" evidence="6">
    <location>
        <begin position="165"/>
        <end position="183"/>
    </location>
</feature>
<feature type="transmembrane region" description="Helical" evidence="6">
    <location>
        <begin position="133"/>
        <end position="153"/>
    </location>
</feature>
<dbReference type="PANTHER" id="PTHR42709">
    <property type="entry name" value="ALKALINE PHOSPHATASE LIKE PROTEIN"/>
    <property type="match status" value="1"/>
</dbReference>
<dbReference type="PANTHER" id="PTHR42709:SF6">
    <property type="entry name" value="UNDECAPRENYL PHOSPHATE TRANSPORTER A"/>
    <property type="match status" value="1"/>
</dbReference>
<evidence type="ECO:0000256" key="5">
    <source>
        <dbReference type="ARBA" id="ARBA00023136"/>
    </source>
</evidence>
<protein>
    <submittedName>
        <fullName evidence="8">DedA family protein</fullName>
    </submittedName>
</protein>
<dbReference type="InterPro" id="IPR032816">
    <property type="entry name" value="VTT_dom"/>
</dbReference>
<dbReference type="PROSITE" id="PS51257">
    <property type="entry name" value="PROKAR_LIPOPROTEIN"/>
    <property type="match status" value="1"/>
</dbReference>